<proteinExistence type="predicted"/>
<reference evidence="2" key="2">
    <citation type="submission" date="2024-10" db="UniProtKB">
        <authorList>
            <consortium name="EnsemblProtists"/>
        </authorList>
    </citation>
    <scope>IDENTIFICATION</scope>
</reference>
<dbReference type="PANTHER" id="PTHR34123:SF3">
    <property type="entry name" value="SNOAL-LIKE DOMAIN-CONTAINING PROTEIN"/>
    <property type="match status" value="1"/>
</dbReference>
<dbReference type="InterPro" id="IPR032710">
    <property type="entry name" value="NTF2-like_dom_sf"/>
</dbReference>
<feature type="region of interest" description="Disordered" evidence="1">
    <location>
        <begin position="41"/>
        <end position="60"/>
    </location>
</feature>
<evidence type="ECO:0000313" key="3">
    <source>
        <dbReference type="Proteomes" id="UP000013827"/>
    </source>
</evidence>
<evidence type="ECO:0000256" key="1">
    <source>
        <dbReference type="SAM" id="MobiDB-lite"/>
    </source>
</evidence>
<dbReference type="EnsemblProtists" id="EOD41890">
    <property type="protein sequence ID" value="EOD41890"/>
    <property type="gene ID" value="EMIHUDRAFT_461024"/>
</dbReference>
<dbReference type="KEGG" id="ehx:EMIHUDRAFT_461024"/>
<dbReference type="RefSeq" id="XP_005794319.1">
    <property type="nucleotide sequence ID" value="XM_005794262.1"/>
</dbReference>
<keyword evidence="3" id="KW-1185">Reference proteome</keyword>
<dbReference type="eggNOG" id="ENOG502S5BV">
    <property type="taxonomic scope" value="Eukaryota"/>
</dbReference>
<dbReference type="STRING" id="2903.R1FS10"/>
<dbReference type="AlphaFoldDB" id="A0A0D3L1K5"/>
<name>A0A0D3L1K5_EMIH1</name>
<dbReference type="SUPFAM" id="SSF54427">
    <property type="entry name" value="NTF2-like"/>
    <property type="match status" value="1"/>
</dbReference>
<dbReference type="PANTHER" id="PTHR34123">
    <property type="entry name" value="OS04G0578200 PROTEIN"/>
    <property type="match status" value="1"/>
</dbReference>
<dbReference type="HOGENOM" id="CLU_765989_0_0_1"/>
<reference evidence="3" key="1">
    <citation type="journal article" date="2013" name="Nature">
        <title>Pan genome of the phytoplankton Emiliania underpins its global distribution.</title>
        <authorList>
            <person name="Read B.A."/>
            <person name="Kegel J."/>
            <person name="Klute M.J."/>
            <person name="Kuo A."/>
            <person name="Lefebvre S.C."/>
            <person name="Maumus F."/>
            <person name="Mayer C."/>
            <person name="Miller J."/>
            <person name="Monier A."/>
            <person name="Salamov A."/>
            <person name="Young J."/>
            <person name="Aguilar M."/>
            <person name="Claverie J.M."/>
            <person name="Frickenhaus S."/>
            <person name="Gonzalez K."/>
            <person name="Herman E.K."/>
            <person name="Lin Y.C."/>
            <person name="Napier J."/>
            <person name="Ogata H."/>
            <person name="Sarno A.F."/>
            <person name="Shmutz J."/>
            <person name="Schroeder D."/>
            <person name="de Vargas C."/>
            <person name="Verret F."/>
            <person name="von Dassow P."/>
            <person name="Valentin K."/>
            <person name="Van de Peer Y."/>
            <person name="Wheeler G."/>
            <person name="Dacks J.B."/>
            <person name="Delwiche C.F."/>
            <person name="Dyhrman S.T."/>
            <person name="Glockner G."/>
            <person name="John U."/>
            <person name="Richards T."/>
            <person name="Worden A.Z."/>
            <person name="Zhang X."/>
            <person name="Grigoriev I.V."/>
            <person name="Allen A.E."/>
            <person name="Bidle K."/>
            <person name="Borodovsky M."/>
            <person name="Bowler C."/>
            <person name="Brownlee C."/>
            <person name="Cock J.M."/>
            <person name="Elias M."/>
            <person name="Gladyshev V.N."/>
            <person name="Groth M."/>
            <person name="Guda C."/>
            <person name="Hadaegh A."/>
            <person name="Iglesias-Rodriguez M.D."/>
            <person name="Jenkins J."/>
            <person name="Jones B.M."/>
            <person name="Lawson T."/>
            <person name="Leese F."/>
            <person name="Lindquist E."/>
            <person name="Lobanov A."/>
            <person name="Lomsadze A."/>
            <person name="Malik S.B."/>
            <person name="Marsh M.E."/>
            <person name="Mackinder L."/>
            <person name="Mock T."/>
            <person name="Mueller-Roeber B."/>
            <person name="Pagarete A."/>
            <person name="Parker M."/>
            <person name="Probert I."/>
            <person name="Quesneville H."/>
            <person name="Raines C."/>
            <person name="Rensing S.A."/>
            <person name="Riano-Pachon D.M."/>
            <person name="Richier S."/>
            <person name="Rokitta S."/>
            <person name="Shiraiwa Y."/>
            <person name="Soanes D.M."/>
            <person name="van der Giezen M."/>
            <person name="Wahlund T.M."/>
            <person name="Williams B."/>
            <person name="Wilson W."/>
            <person name="Wolfe G."/>
            <person name="Wurch L.L."/>
        </authorList>
    </citation>
    <scope>NUCLEOTIDE SEQUENCE</scope>
</reference>
<protein>
    <submittedName>
        <fullName evidence="2">Uncharacterized protein</fullName>
    </submittedName>
</protein>
<sequence>MTELAFARLRTIVRLGEAVPDIPIASAVDFILPVNCRRTTAAPPTTRRQPLTADSTTSCSYPPPKGSDYIDRLCRGANGLFARTNFIPAVAEYVRLREEDGPQPLLPCASDALQSAEELFHDELRRSGRATGCGGYGTLFPFVGPPRCVCTLCEYSPAAVWSFLIGGVGLLAGLPGADLLVDAGALWILLGQVNLYRRVNELHGESGPLWTKDEALLEPPGSSLYAAPARDLSEGRYILTGNLTSSLFADDCRFVDPNNAVDGLSRYRQALGFLFEPTRSQLDNVHVRVVAAGSGRATIEATYVASGELKLPWRPKISPWSGKISYDVSPVTGLVVAQTDVWNITRFDAIRQTFTPGSTSRR</sequence>
<organism evidence="2 3">
    <name type="scientific">Emiliania huxleyi (strain CCMP1516)</name>
    <dbReference type="NCBI Taxonomy" id="280463"/>
    <lineage>
        <taxon>Eukaryota</taxon>
        <taxon>Haptista</taxon>
        <taxon>Haptophyta</taxon>
        <taxon>Prymnesiophyceae</taxon>
        <taxon>Isochrysidales</taxon>
        <taxon>Noelaerhabdaceae</taxon>
        <taxon>Emiliania</taxon>
    </lineage>
</organism>
<dbReference type="Proteomes" id="UP000013827">
    <property type="component" value="Unassembled WGS sequence"/>
</dbReference>
<evidence type="ECO:0000313" key="2">
    <source>
        <dbReference type="EnsemblProtists" id="EOD41890"/>
    </source>
</evidence>
<dbReference type="GeneID" id="17287160"/>
<accession>A0A0D3L1K5</accession>
<dbReference type="PaxDb" id="2903-EOD41890"/>